<accession>A0A016W7A6</accession>
<evidence type="ECO:0000313" key="2">
    <source>
        <dbReference type="Proteomes" id="UP000024635"/>
    </source>
</evidence>
<dbReference type="Proteomes" id="UP000024635">
    <property type="component" value="Unassembled WGS sequence"/>
</dbReference>
<name>A0A016W7A6_9BILA</name>
<organism evidence="1 2">
    <name type="scientific">Ancylostoma ceylanicum</name>
    <dbReference type="NCBI Taxonomy" id="53326"/>
    <lineage>
        <taxon>Eukaryota</taxon>
        <taxon>Metazoa</taxon>
        <taxon>Ecdysozoa</taxon>
        <taxon>Nematoda</taxon>
        <taxon>Chromadorea</taxon>
        <taxon>Rhabditida</taxon>
        <taxon>Rhabditina</taxon>
        <taxon>Rhabditomorpha</taxon>
        <taxon>Strongyloidea</taxon>
        <taxon>Ancylostomatidae</taxon>
        <taxon>Ancylostomatinae</taxon>
        <taxon>Ancylostoma</taxon>
    </lineage>
</organism>
<dbReference type="EMBL" id="JARK01000902">
    <property type="protein sequence ID" value="EYC34888.1"/>
    <property type="molecule type" value="Genomic_DNA"/>
</dbReference>
<comment type="caution">
    <text evidence="1">The sequence shown here is derived from an EMBL/GenBank/DDBJ whole genome shotgun (WGS) entry which is preliminary data.</text>
</comment>
<dbReference type="AlphaFoldDB" id="A0A016W7A6"/>
<protein>
    <submittedName>
        <fullName evidence="1">Uncharacterized protein</fullName>
    </submittedName>
</protein>
<reference evidence="2" key="1">
    <citation type="journal article" date="2015" name="Nat. Genet.">
        <title>The genome and transcriptome of the zoonotic hookworm Ancylostoma ceylanicum identify infection-specific gene families.</title>
        <authorList>
            <person name="Schwarz E.M."/>
            <person name="Hu Y."/>
            <person name="Antoshechkin I."/>
            <person name="Miller M.M."/>
            <person name="Sternberg P.W."/>
            <person name="Aroian R.V."/>
        </authorList>
    </citation>
    <scope>NUCLEOTIDE SEQUENCE</scope>
    <source>
        <strain evidence="2">HY135</strain>
    </source>
</reference>
<gene>
    <name evidence="1" type="primary">Acey_s1303.g3813</name>
    <name evidence="1" type="ORF">Y032_1303g3813</name>
</gene>
<sequence>MEATPPKILPCIPHSLCPGCVSRDLPTRRPPELRSKACFVEVADMRCVMSNINCCNSQYRAMTDKYVRKKSRRVEMHIYFDKWLCHPHMASSILP</sequence>
<keyword evidence="2" id="KW-1185">Reference proteome</keyword>
<evidence type="ECO:0000313" key="1">
    <source>
        <dbReference type="EMBL" id="EYC34888.1"/>
    </source>
</evidence>
<proteinExistence type="predicted"/>